<feature type="compositionally biased region" description="Gly residues" evidence="3">
    <location>
        <begin position="646"/>
        <end position="665"/>
    </location>
</feature>
<reference evidence="4 5" key="1">
    <citation type="submission" date="2024-10" db="EMBL/GenBank/DDBJ databases">
        <title>Updated reference genomes for cyclostephanoid diatoms.</title>
        <authorList>
            <person name="Roberts W.R."/>
            <person name="Alverson A.J."/>
        </authorList>
    </citation>
    <scope>NUCLEOTIDE SEQUENCE [LARGE SCALE GENOMIC DNA]</scope>
    <source>
        <strain evidence="4 5">AJA228-03</strain>
    </source>
</reference>
<feature type="region of interest" description="Disordered" evidence="3">
    <location>
        <begin position="118"/>
        <end position="151"/>
    </location>
</feature>
<protein>
    <recommendedName>
        <fullName evidence="6">Pentacotripeptide-repeat region of PRORP domain-containing protein</fullName>
    </recommendedName>
</protein>
<feature type="compositionally biased region" description="Pro residues" evidence="3">
    <location>
        <begin position="601"/>
        <end position="611"/>
    </location>
</feature>
<keyword evidence="1" id="KW-0677">Repeat</keyword>
<feature type="region of interest" description="Disordered" evidence="3">
    <location>
        <begin position="550"/>
        <end position="727"/>
    </location>
</feature>
<feature type="compositionally biased region" description="Gly residues" evidence="3">
    <location>
        <begin position="258"/>
        <end position="272"/>
    </location>
</feature>
<gene>
    <name evidence="4" type="ORF">ACHAXA_010461</name>
</gene>
<feature type="compositionally biased region" description="Polar residues" evidence="3">
    <location>
        <begin position="1572"/>
        <end position="1588"/>
    </location>
</feature>
<feature type="compositionally biased region" description="Low complexity" evidence="3">
    <location>
        <begin position="82"/>
        <end position="96"/>
    </location>
</feature>
<feature type="region of interest" description="Disordered" evidence="3">
    <location>
        <begin position="177"/>
        <end position="215"/>
    </location>
</feature>
<evidence type="ECO:0008006" key="6">
    <source>
        <dbReference type="Google" id="ProtNLM"/>
    </source>
</evidence>
<evidence type="ECO:0000256" key="2">
    <source>
        <dbReference type="PROSITE-ProRule" id="PRU00708"/>
    </source>
</evidence>
<comment type="caution">
    <text evidence="4">The sequence shown here is derived from an EMBL/GenBank/DDBJ whole genome shotgun (WGS) entry which is preliminary data.</text>
</comment>
<dbReference type="Proteomes" id="UP001530377">
    <property type="component" value="Unassembled WGS sequence"/>
</dbReference>
<dbReference type="InterPro" id="IPR002885">
    <property type="entry name" value="PPR_rpt"/>
</dbReference>
<organism evidence="4 5">
    <name type="scientific">Cyclostephanos tholiformis</name>
    <dbReference type="NCBI Taxonomy" id="382380"/>
    <lineage>
        <taxon>Eukaryota</taxon>
        <taxon>Sar</taxon>
        <taxon>Stramenopiles</taxon>
        <taxon>Ochrophyta</taxon>
        <taxon>Bacillariophyta</taxon>
        <taxon>Coscinodiscophyceae</taxon>
        <taxon>Thalassiosirophycidae</taxon>
        <taxon>Stephanodiscales</taxon>
        <taxon>Stephanodiscaceae</taxon>
        <taxon>Cyclostephanos</taxon>
    </lineage>
</organism>
<name>A0ABD3SFI5_9STRA</name>
<dbReference type="Pfam" id="PF01535">
    <property type="entry name" value="PPR"/>
    <property type="match status" value="1"/>
</dbReference>
<feature type="compositionally biased region" description="Gly residues" evidence="3">
    <location>
        <begin position="584"/>
        <end position="595"/>
    </location>
</feature>
<feature type="compositionally biased region" description="Polar residues" evidence="3">
    <location>
        <begin position="12"/>
        <end position="25"/>
    </location>
</feature>
<feature type="region of interest" description="Disordered" evidence="3">
    <location>
        <begin position="235"/>
        <end position="284"/>
    </location>
</feature>
<feature type="region of interest" description="Disordered" evidence="3">
    <location>
        <begin position="1"/>
        <end position="98"/>
    </location>
</feature>
<feature type="compositionally biased region" description="Gly residues" evidence="3">
    <location>
        <begin position="183"/>
        <end position="206"/>
    </location>
</feature>
<evidence type="ECO:0000313" key="4">
    <source>
        <dbReference type="EMBL" id="KAL3823326.1"/>
    </source>
</evidence>
<keyword evidence="5" id="KW-1185">Reference proteome</keyword>
<feature type="repeat" description="PPR" evidence="2">
    <location>
        <begin position="1047"/>
        <end position="1080"/>
    </location>
</feature>
<feature type="compositionally biased region" description="Basic and acidic residues" evidence="3">
    <location>
        <begin position="404"/>
        <end position="413"/>
    </location>
</feature>
<dbReference type="InterPro" id="IPR011990">
    <property type="entry name" value="TPR-like_helical_dom_sf"/>
</dbReference>
<evidence type="ECO:0000256" key="1">
    <source>
        <dbReference type="ARBA" id="ARBA00022737"/>
    </source>
</evidence>
<sequence length="1597" mass="166268">MTIPQGAVPSPTVGSTFSTSAFKDSSVSKESDPPAPRRFAPPPDMASATPGVGADGGGQNLTPSSNNRVGGGGGGESAVPLSASATSFNPTSSSSSGDEFLAASSLWGAIGQSYSFPHSGGLDSSRGGAGLTTRRSEGAGGTMDTGQSQDSSLGGLWNFGGFDVDALTDESRTMTTTIARGSGPRGGGALPGGMAGGGTMGGQGGTGRHRDGDVPGLSSAFGNFCLREDAATPLAGHHGAGGGQSYGGATHHHHQHPGHGGGARHGGGGASGNYGAPSLQDSHDRNVLQGFTSGYEGYDSHLGLQQQYLQLQGMPAGFGGVFGNQGQQQGVYGPGVGGGRGLHPHFAAPPPPSQYQLQGNIRYPGTGGGGMGQQDSPPSGYGNAAANATVPFHHGAPQSIGGGDPRDGGRGRDNNNNAPFIPAGQPRTGGVGGGIGVPSPRHPSGAGDFGLSGPYPPSFPASGPVEGDSVSTLSAYHQGPGWDQLPRWGGGAAGQISYGSLGGGGGVPGGGGGAGVGNIPSFSGYGSGAGGMGSRGGFVTAGGGGSVGRPSYPPYPMPPAEYQGGGAYDQYQTLGYTPGPPSGREGGSGGEGGSGRTIPSFSPPSVAPPSFPYGNGSRSTSSGNVPLGPYPPSFETGDPGHKHDQGVGGGPEDNGGGVSRGGMVGGILQPPYNSSASAQQRKYPPILGGAPDPGDRSASGGMPDGGGYNTASTNVSAPGRGLPGSGTKHNLRAKQCIGSLGDVSPSSFVSVTSTPTTAISGVTIGSSLVTNYLVGGAGVLNPSTAGIDPNINRAGPPKDAPILPKRIIPDPSVDNCDDDDSNVHPNSYHGVPIPGAHDSQAKKREWLLNMNATLESTPIGQLDPNSLPLSTIMNGWAKQKSSEGARMVEMWLDRVHSEYNAENPSVHPTARMYTMAVDAWAKSNGGAPAARRAEALLERMDRLYREGGGRHEALKPTTGIFNAVINAWARSREKIAPQRAEQILSWMETLRDKGGEDLDISPDKYTFNTVIHAYAKSGAKESATKAHRILDNMNQMYREGNSSVKPDTITYNVVINAYAKSGGKGAAQEAENLLQRMHMMYDQGDLSVKPNVVTYGAVIDAFAKSMERNAAARADALLANMVALHQSDPVRHADLRPNTYVFNTVINAWAKSKERGAAAKAEEMLVAMDRLHASGFPGLKPDAFTYTAVIDAYAKSGYRGAASRADLLLDQMEAKYVAGDQDLKPNTFTYNAVINALAKSGEPGAAARAERVLHNMVNRLRNNGSQDVKPTTINFNTVLDAWAKSGEGEAAAERAEAILEWMDRLNKAGNVDVKPDTITFNAVIDAWARSGCKRGPQRAEQILNHMDELYHGGNIDVKPDTYTYNTLINALAKSGDGGSAARAEEILKIMEDKYSKGDTSYKPNTRSHTSVIDAWAKSGEAGAARRAEKILTTLRNLYEAEGDPDIKPNVYTANAVMNACAFTKHEEDREEALNMAFRIFEWLDSQTDIKPDAYTFTIMLSVCANLILKEDQQLRFETAKMLFQKCCDSGHVNDHVLWKLKLTLNEAEYYQLVGAGIETKAADLEPSWSRTVTMNRRSGDNRSNNWSRNRGARNRNM</sequence>
<feature type="compositionally biased region" description="Pro residues" evidence="3">
    <location>
        <begin position="33"/>
        <end position="44"/>
    </location>
</feature>
<accession>A0ABD3SFI5</accession>
<dbReference type="PANTHER" id="PTHR47447:SF23">
    <property type="entry name" value="PENTACOTRIPEPTIDE-REPEAT REGION OF PRORP DOMAIN-CONTAINING PROTEIN"/>
    <property type="match status" value="1"/>
</dbReference>
<proteinExistence type="predicted"/>
<dbReference type="Gene3D" id="1.25.40.10">
    <property type="entry name" value="Tetratricopeptide repeat domain"/>
    <property type="match status" value="5"/>
</dbReference>
<feature type="repeat" description="PPR" evidence="2">
    <location>
        <begin position="1360"/>
        <end position="1393"/>
    </location>
</feature>
<dbReference type="PANTHER" id="PTHR47447">
    <property type="entry name" value="OS03G0856100 PROTEIN"/>
    <property type="match status" value="1"/>
</dbReference>
<feature type="compositionally biased region" description="Polar residues" evidence="3">
    <location>
        <begin position="671"/>
        <end position="680"/>
    </location>
</feature>
<feature type="region of interest" description="Disordered" evidence="3">
    <location>
        <begin position="364"/>
        <end position="433"/>
    </location>
</feature>
<evidence type="ECO:0000256" key="3">
    <source>
        <dbReference type="SAM" id="MobiDB-lite"/>
    </source>
</evidence>
<dbReference type="Pfam" id="PF13812">
    <property type="entry name" value="PPR_3"/>
    <property type="match status" value="2"/>
</dbReference>
<dbReference type="PROSITE" id="PS51375">
    <property type="entry name" value="PPR"/>
    <property type="match status" value="2"/>
</dbReference>
<feature type="region of interest" description="Disordered" evidence="3">
    <location>
        <begin position="1572"/>
        <end position="1597"/>
    </location>
</feature>
<evidence type="ECO:0000313" key="5">
    <source>
        <dbReference type="Proteomes" id="UP001530377"/>
    </source>
</evidence>
<dbReference type="EMBL" id="JALLPB020000040">
    <property type="protein sequence ID" value="KAL3823326.1"/>
    <property type="molecule type" value="Genomic_DNA"/>
</dbReference>